<evidence type="ECO:0000256" key="1">
    <source>
        <dbReference type="SAM" id="SignalP"/>
    </source>
</evidence>
<dbReference type="STRING" id="201973.SAMN04488025_1405"/>
<feature type="chain" id="PRO_5011670154" evidence="1">
    <location>
        <begin position="34"/>
        <end position="154"/>
    </location>
</feature>
<reference evidence="2 3" key="1">
    <citation type="submission" date="2016-10" db="EMBL/GenBank/DDBJ databases">
        <authorList>
            <person name="de Groot N.N."/>
        </authorList>
    </citation>
    <scope>NUCLEOTIDE SEQUENCE [LARGE SCALE GENOMIC DNA]</scope>
    <source>
        <strain evidence="2 3">DSM 44945</strain>
    </source>
</reference>
<proteinExistence type="predicted"/>
<accession>A0A1I2SIB4</accession>
<gene>
    <name evidence="2" type="ORF">SAMN04488025_1405</name>
</gene>
<keyword evidence="1" id="KW-0732">Signal</keyword>
<sequence length="154" mass="17494">MSGSCPSRFRHRIFVCSLILLAALLGFWGNAAAEVPPKVSKVEVYRVRSGHVRPVPVTRLIHTEVERVLEGIQQMAGTSVPQMPAEYFLFRFPAPVVLPDSPVGYPIREMAITKPRSAWDPPRLLIRNVQKHWVEYRTDRPLTVLLDQLKEQGL</sequence>
<dbReference type="OrthoDB" id="2988673at2"/>
<organism evidence="2 3">
    <name type="scientific">Planifilum fulgidum</name>
    <dbReference type="NCBI Taxonomy" id="201973"/>
    <lineage>
        <taxon>Bacteria</taxon>
        <taxon>Bacillati</taxon>
        <taxon>Bacillota</taxon>
        <taxon>Bacilli</taxon>
        <taxon>Bacillales</taxon>
        <taxon>Thermoactinomycetaceae</taxon>
        <taxon>Planifilum</taxon>
    </lineage>
</organism>
<keyword evidence="3" id="KW-1185">Reference proteome</keyword>
<evidence type="ECO:0000313" key="3">
    <source>
        <dbReference type="Proteomes" id="UP000198661"/>
    </source>
</evidence>
<dbReference type="AlphaFoldDB" id="A0A1I2SIB4"/>
<dbReference type="RefSeq" id="WP_092041208.1">
    <property type="nucleotide sequence ID" value="NZ_FOOK01000040.1"/>
</dbReference>
<evidence type="ECO:0000313" key="2">
    <source>
        <dbReference type="EMBL" id="SFG49966.1"/>
    </source>
</evidence>
<protein>
    <submittedName>
        <fullName evidence="2">Uncharacterized protein</fullName>
    </submittedName>
</protein>
<dbReference type="EMBL" id="FOOK01000040">
    <property type="protein sequence ID" value="SFG49966.1"/>
    <property type="molecule type" value="Genomic_DNA"/>
</dbReference>
<name>A0A1I2SIB4_9BACL</name>
<feature type="signal peptide" evidence="1">
    <location>
        <begin position="1"/>
        <end position="33"/>
    </location>
</feature>
<dbReference type="Proteomes" id="UP000198661">
    <property type="component" value="Unassembled WGS sequence"/>
</dbReference>